<dbReference type="InterPro" id="IPR028994">
    <property type="entry name" value="Integrin_alpha_N"/>
</dbReference>
<dbReference type="EMBL" id="JBHSFV010000003">
    <property type="protein sequence ID" value="MFC4633758.1"/>
    <property type="molecule type" value="Genomic_DNA"/>
</dbReference>
<dbReference type="RefSeq" id="WP_379977985.1">
    <property type="nucleotide sequence ID" value="NZ_JBHSFV010000003.1"/>
</dbReference>
<protein>
    <submittedName>
        <fullName evidence="2">FG-GAP repeat domain-containing protein</fullName>
    </submittedName>
</protein>
<organism evidence="2 3">
    <name type="scientific">Dokdonia ponticola</name>
    <dbReference type="NCBI Taxonomy" id="2041041"/>
    <lineage>
        <taxon>Bacteria</taxon>
        <taxon>Pseudomonadati</taxon>
        <taxon>Bacteroidota</taxon>
        <taxon>Flavobacteriia</taxon>
        <taxon>Flavobacteriales</taxon>
        <taxon>Flavobacteriaceae</taxon>
        <taxon>Dokdonia</taxon>
    </lineage>
</organism>
<evidence type="ECO:0000313" key="2">
    <source>
        <dbReference type="EMBL" id="MFC4633758.1"/>
    </source>
</evidence>
<keyword evidence="3" id="KW-1185">Reference proteome</keyword>
<evidence type="ECO:0000313" key="3">
    <source>
        <dbReference type="Proteomes" id="UP001596043"/>
    </source>
</evidence>
<dbReference type="PANTHER" id="PTHR44103">
    <property type="entry name" value="PROPROTEIN CONVERTASE P"/>
    <property type="match status" value="1"/>
</dbReference>
<sequence length="370" mass="40109">MKKQIILLSALVLMYSCQTEEPISQENAMLTSSALPLDEDIQDSNSKRPIWKFNSSMQASSTFGITDGWGNFTLKRVADVNGDGRADIIGFGINDTFVALGSSNGTFGSPILASTTFAYNDSWGFKSRHVSDVNGDGRADIIGFGNDATFVALGNSNGTFSTPIFANSNFGSSDGWQIYPKTVKDVNGDGRADIVGFGSDDTVVAFGQANGTFSTPFTASTNYGSNDTWQGKRREIADVNSDGRGDIVAYGNGGVWISLATTNGTFSTSFMVLPGHFHDRHFDFEPVRIADINGDNNMDIISLERDFVYLYYGEGDGNFTSPRVRAYDRFTYDAGWLSEHIRYVSDVNGDNKADIIGFGENATIVSLSID</sequence>
<reference evidence="3" key="1">
    <citation type="journal article" date="2019" name="Int. J. Syst. Evol. Microbiol.">
        <title>The Global Catalogue of Microorganisms (GCM) 10K type strain sequencing project: providing services to taxonomists for standard genome sequencing and annotation.</title>
        <authorList>
            <consortium name="The Broad Institute Genomics Platform"/>
            <consortium name="The Broad Institute Genome Sequencing Center for Infectious Disease"/>
            <person name="Wu L."/>
            <person name="Ma J."/>
        </authorList>
    </citation>
    <scope>NUCLEOTIDE SEQUENCE [LARGE SCALE GENOMIC DNA]</scope>
    <source>
        <strain evidence="3">YJ-61-S</strain>
    </source>
</reference>
<gene>
    <name evidence="2" type="ORF">ACFO3O_07560</name>
</gene>
<dbReference type="SUPFAM" id="SSF69318">
    <property type="entry name" value="Integrin alpha N-terminal domain"/>
    <property type="match status" value="1"/>
</dbReference>
<accession>A0ABV9HV30</accession>
<dbReference type="InterPro" id="IPR013517">
    <property type="entry name" value="FG-GAP"/>
</dbReference>
<evidence type="ECO:0000256" key="1">
    <source>
        <dbReference type="ARBA" id="ARBA00022729"/>
    </source>
</evidence>
<name>A0ABV9HV30_9FLAO</name>
<dbReference type="Proteomes" id="UP001596043">
    <property type="component" value="Unassembled WGS sequence"/>
</dbReference>
<dbReference type="PANTHER" id="PTHR44103:SF1">
    <property type="entry name" value="PROPROTEIN CONVERTASE P"/>
    <property type="match status" value="1"/>
</dbReference>
<keyword evidence="1" id="KW-0732">Signal</keyword>
<comment type="caution">
    <text evidence="2">The sequence shown here is derived from an EMBL/GenBank/DDBJ whole genome shotgun (WGS) entry which is preliminary data.</text>
</comment>
<proteinExistence type="predicted"/>
<dbReference type="PROSITE" id="PS51257">
    <property type="entry name" value="PROKAR_LIPOPROTEIN"/>
    <property type="match status" value="1"/>
</dbReference>
<dbReference type="Pfam" id="PF13517">
    <property type="entry name" value="FG-GAP_3"/>
    <property type="match status" value="3"/>
</dbReference>
<dbReference type="Gene3D" id="2.130.10.130">
    <property type="entry name" value="Integrin alpha, N-terminal"/>
    <property type="match status" value="2"/>
</dbReference>